<comment type="caution">
    <text evidence="2">The sequence shown here is derived from an EMBL/GenBank/DDBJ whole genome shotgun (WGS) entry which is preliminary data.</text>
</comment>
<protein>
    <recommendedName>
        <fullName evidence="4">Protein activator of alkane oxidation PraB</fullName>
    </recommendedName>
</protein>
<keyword evidence="3" id="KW-1185">Reference proteome</keyword>
<feature type="signal peptide" evidence="1">
    <location>
        <begin position="1"/>
        <end position="15"/>
    </location>
</feature>
<dbReference type="AlphaFoldDB" id="A0A494X6N4"/>
<evidence type="ECO:0008006" key="4">
    <source>
        <dbReference type="Google" id="ProtNLM"/>
    </source>
</evidence>
<accession>A0A494X6N4</accession>
<reference evidence="2 3" key="1">
    <citation type="submission" date="2018-10" db="EMBL/GenBank/DDBJ databases">
        <title>Paraburkholderia sp. 7MK8-2, isolated from soil.</title>
        <authorList>
            <person name="Gao Z.-H."/>
            <person name="Qiu L.-H."/>
        </authorList>
    </citation>
    <scope>NUCLEOTIDE SEQUENCE [LARGE SCALE GENOMIC DNA]</scope>
    <source>
        <strain evidence="2 3">7MK8-2</strain>
    </source>
</reference>
<keyword evidence="1" id="KW-0732">Signal</keyword>
<gene>
    <name evidence="2" type="ORF">D7S89_17140</name>
</gene>
<dbReference type="EMBL" id="RBZV01000007">
    <property type="protein sequence ID" value="RKP46365.1"/>
    <property type="molecule type" value="Genomic_DNA"/>
</dbReference>
<dbReference type="Proteomes" id="UP000280434">
    <property type="component" value="Unassembled WGS sequence"/>
</dbReference>
<feature type="chain" id="PRO_5019830657" description="Protein activator of alkane oxidation PraB" evidence="1">
    <location>
        <begin position="16"/>
        <end position="152"/>
    </location>
</feature>
<organism evidence="2 3">
    <name type="scientific">Trinickia fusca</name>
    <dbReference type="NCBI Taxonomy" id="2419777"/>
    <lineage>
        <taxon>Bacteria</taxon>
        <taxon>Pseudomonadati</taxon>
        <taxon>Pseudomonadota</taxon>
        <taxon>Betaproteobacteria</taxon>
        <taxon>Burkholderiales</taxon>
        <taxon>Burkholderiaceae</taxon>
        <taxon>Trinickia</taxon>
    </lineage>
</organism>
<proteinExistence type="predicted"/>
<evidence type="ECO:0000256" key="1">
    <source>
        <dbReference type="SAM" id="SignalP"/>
    </source>
</evidence>
<evidence type="ECO:0000313" key="2">
    <source>
        <dbReference type="EMBL" id="RKP46365.1"/>
    </source>
</evidence>
<name>A0A494X6N4_9BURK</name>
<evidence type="ECO:0000313" key="3">
    <source>
        <dbReference type="Proteomes" id="UP000280434"/>
    </source>
</evidence>
<sequence>MALLVAAAAAAPAYAVTVAPAGAISLTGSTTLGKSGITIGCTANLVGTITSTGEITITSAKFSGNSLCSAVTGTGLPWTGAVLTTTGLQLHNVAVDVNVPLLGGACGPTPVAGTITENTTAKETLIGLHNQLLSGGCSVSGTLQTTPYLTVH</sequence>